<evidence type="ECO:0000313" key="4">
    <source>
        <dbReference type="Proteomes" id="UP000813444"/>
    </source>
</evidence>
<sequence length="222" mass="25149">MATLLYPGKNYTGPGHACQWAFKYFHASCSCSSVPWRASSFYSNFIKALLCRLLLARVCFGSEDAPQQTRHSNSIKHPVRRALTLVHVLFWIFPILGCLLLCPAFHFTPTWCLSRYSIAVITSSIQVHNAHLVAHHWEQAGFPSHWQPTHQLPVHLVLPRYRHALLAPRIRSDPHHAMSKTNSHRRGTSRYLTFVCDNTSTRREGTASHSVSPSMKLQGVCP</sequence>
<gene>
    <name evidence="3" type="ORF">B0I35DRAFT_421500</name>
</gene>
<evidence type="ECO:0000256" key="1">
    <source>
        <dbReference type="SAM" id="MobiDB-lite"/>
    </source>
</evidence>
<organism evidence="3 4">
    <name type="scientific">Stachybotrys elegans</name>
    <dbReference type="NCBI Taxonomy" id="80388"/>
    <lineage>
        <taxon>Eukaryota</taxon>
        <taxon>Fungi</taxon>
        <taxon>Dikarya</taxon>
        <taxon>Ascomycota</taxon>
        <taxon>Pezizomycotina</taxon>
        <taxon>Sordariomycetes</taxon>
        <taxon>Hypocreomycetidae</taxon>
        <taxon>Hypocreales</taxon>
        <taxon>Stachybotryaceae</taxon>
        <taxon>Stachybotrys</taxon>
    </lineage>
</organism>
<comment type="caution">
    <text evidence="3">The sequence shown here is derived from an EMBL/GenBank/DDBJ whole genome shotgun (WGS) entry which is preliminary data.</text>
</comment>
<evidence type="ECO:0000313" key="3">
    <source>
        <dbReference type="EMBL" id="KAH7325926.1"/>
    </source>
</evidence>
<keyword evidence="2" id="KW-0472">Membrane</keyword>
<accession>A0A8K0SZ63</accession>
<feature type="transmembrane region" description="Helical" evidence="2">
    <location>
        <begin position="82"/>
        <end position="107"/>
    </location>
</feature>
<keyword evidence="2" id="KW-1133">Transmembrane helix</keyword>
<feature type="region of interest" description="Disordered" evidence="1">
    <location>
        <begin position="203"/>
        <end position="222"/>
    </location>
</feature>
<protein>
    <submittedName>
        <fullName evidence="3">Uncharacterized protein</fullName>
    </submittedName>
</protein>
<keyword evidence="4" id="KW-1185">Reference proteome</keyword>
<reference evidence="3" key="1">
    <citation type="journal article" date="2021" name="Nat. Commun.">
        <title>Genetic determinants of endophytism in the Arabidopsis root mycobiome.</title>
        <authorList>
            <person name="Mesny F."/>
            <person name="Miyauchi S."/>
            <person name="Thiergart T."/>
            <person name="Pickel B."/>
            <person name="Atanasova L."/>
            <person name="Karlsson M."/>
            <person name="Huettel B."/>
            <person name="Barry K.W."/>
            <person name="Haridas S."/>
            <person name="Chen C."/>
            <person name="Bauer D."/>
            <person name="Andreopoulos W."/>
            <person name="Pangilinan J."/>
            <person name="LaButti K."/>
            <person name="Riley R."/>
            <person name="Lipzen A."/>
            <person name="Clum A."/>
            <person name="Drula E."/>
            <person name="Henrissat B."/>
            <person name="Kohler A."/>
            <person name="Grigoriev I.V."/>
            <person name="Martin F.M."/>
            <person name="Hacquard S."/>
        </authorList>
    </citation>
    <scope>NUCLEOTIDE SEQUENCE</scope>
    <source>
        <strain evidence="3">MPI-CAGE-CH-0235</strain>
    </source>
</reference>
<keyword evidence="2" id="KW-0812">Transmembrane</keyword>
<evidence type="ECO:0000256" key="2">
    <source>
        <dbReference type="SAM" id="Phobius"/>
    </source>
</evidence>
<name>A0A8K0SZ63_9HYPO</name>
<proteinExistence type="predicted"/>
<dbReference type="AlphaFoldDB" id="A0A8K0SZ63"/>
<dbReference type="EMBL" id="JAGPNK010000002">
    <property type="protein sequence ID" value="KAH7325926.1"/>
    <property type="molecule type" value="Genomic_DNA"/>
</dbReference>
<dbReference type="Proteomes" id="UP000813444">
    <property type="component" value="Unassembled WGS sequence"/>
</dbReference>